<accession>B4D070</accession>
<dbReference type="Proteomes" id="UP000005824">
    <property type="component" value="Unassembled WGS sequence"/>
</dbReference>
<dbReference type="STRING" id="497964.CfE428DRAFT_2308"/>
<gene>
    <name evidence="2" type="ORF">CfE428DRAFT_2308</name>
</gene>
<evidence type="ECO:0000313" key="2">
    <source>
        <dbReference type="EMBL" id="EDY20384.1"/>
    </source>
</evidence>
<dbReference type="Pfam" id="PF13557">
    <property type="entry name" value="Phenol_MetA_deg"/>
    <property type="match status" value="1"/>
</dbReference>
<dbReference type="EMBL" id="ABVL01000005">
    <property type="protein sequence ID" value="EDY20384.1"/>
    <property type="molecule type" value="Genomic_DNA"/>
</dbReference>
<feature type="signal peptide" evidence="1">
    <location>
        <begin position="1"/>
        <end position="21"/>
    </location>
</feature>
<comment type="caution">
    <text evidence="2">The sequence shown here is derived from an EMBL/GenBank/DDBJ whole genome shotgun (WGS) entry which is preliminary data.</text>
</comment>
<protein>
    <submittedName>
        <fullName evidence="2">Uncharacterized protein</fullName>
    </submittedName>
</protein>
<dbReference type="InParanoid" id="B4D070"/>
<dbReference type="eggNOG" id="ENOG5033T3T">
    <property type="taxonomic scope" value="Bacteria"/>
</dbReference>
<dbReference type="RefSeq" id="WP_006979633.1">
    <property type="nucleotide sequence ID" value="NZ_ABVL01000005.1"/>
</dbReference>
<dbReference type="InterPro" id="IPR025737">
    <property type="entry name" value="FApF"/>
</dbReference>
<keyword evidence="3" id="KW-1185">Reference proteome</keyword>
<proteinExistence type="predicted"/>
<dbReference type="AlphaFoldDB" id="B4D070"/>
<name>B4D070_9BACT</name>
<reference evidence="2 3" key="1">
    <citation type="journal article" date="2011" name="J. Bacteriol.">
        <title>Genome sequence of Chthoniobacter flavus Ellin428, an aerobic heterotrophic soil bacterium.</title>
        <authorList>
            <person name="Kant R."/>
            <person name="van Passel M.W."/>
            <person name="Palva A."/>
            <person name="Lucas S."/>
            <person name="Lapidus A."/>
            <person name="Glavina Del Rio T."/>
            <person name="Dalin E."/>
            <person name="Tice H."/>
            <person name="Bruce D."/>
            <person name="Goodwin L."/>
            <person name="Pitluck S."/>
            <person name="Larimer F.W."/>
            <person name="Land M.L."/>
            <person name="Hauser L."/>
            <person name="Sangwan P."/>
            <person name="de Vos W.M."/>
            <person name="Janssen P.H."/>
            <person name="Smidt H."/>
        </authorList>
    </citation>
    <scope>NUCLEOTIDE SEQUENCE [LARGE SCALE GENOMIC DNA]</scope>
    <source>
        <strain evidence="2 3">Ellin428</strain>
    </source>
</reference>
<feature type="chain" id="PRO_5002802971" evidence="1">
    <location>
        <begin position="22"/>
        <end position="306"/>
    </location>
</feature>
<evidence type="ECO:0000313" key="3">
    <source>
        <dbReference type="Proteomes" id="UP000005824"/>
    </source>
</evidence>
<sequence length="306" mass="34773" precursor="true">MVPHPVKITLLTLASASTLIAAETPAAPAPSSNAPTTRLPETTSTAFNSVLSENTPIGETGRPEWTSARRFTGTRVYIQQEPWEVGLESWWRIKNHRDGTESHRLLEEVEIGLPYRMQLDLYQDIEGDQKGHFHYQSFNIELRYALADWGKIWGNPTFYGEYKIADHQWGPDVYELKALFGGDFASRWHWGVNFVWEAETGGDREYEFQIPLGLSYSLIDGKLGVGVEVLYDHDTIKGERGHPAHQLNIGPSVQWRPTRNWHVDLSCQWGTNNSSDREIGWLIVGYDFGRTGHAERSYTPVSGRQD</sequence>
<evidence type="ECO:0000256" key="1">
    <source>
        <dbReference type="SAM" id="SignalP"/>
    </source>
</evidence>
<organism evidence="2 3">
    <name type="scientific">Chthoniobacter flavus Ellin428</name>
    <dbReference type="NCBI Taxonomy" id="497964"/>
    <lineage>
        <taxon>Bacteria</taxon>
        <taxon>Pseudomonadati</taxon>
        <taxon>Verrucomicrobiota</taxon>
        <taxon>Spartobacteria</taxon>
        <taxon>Chthoniobacterales</taxon>
        <taxon>Chthoniobacteraceae</taxon>
        <taxon>Chthoniobacter</taxon>
    </lineage>
</organism>
<keyword evidence="1" id="KW-0732">Signal</keyword>